<dbReference type="SUPFAM" id="SSF46689">
    <property type="entry name" value="Homeodomain-like"/>
    <property type="match status" value="1"/>
</dbReference>
<accession>A0ABP9M1U1</accession>
<organism evidence="1 2">
    <name type="scientific">Chryseobacterium ginsengisoli</name>
    <dbReference type="NCBI Taxonomy" id="363853"/>
    <lineage>
        <taxon>Bacteria</taxon>
        <taxon>Pseudomonadati</taxon>
        <taxon>Bacteroidota</taxon>
        <taxon>Flavobacteriia</taxon>
        <taxon>Flavobacteriales</taxon>
        <taxon>Weeksellaceae</taxon>
        <taxon>Chryseobacterium group</taxon>
        <taxon>Chryseobacterium</taxon>
    </lineage>
</organism>
<evidence type="ECO:0008006" key="3">
    <source>
        <dbReference type="Google" id="ProtNLM"/>
    </source>
</evidence>
<keyword evidence="2" id="KW-1185">Reference proteome</keyword>
<dbReference type="EMBL" id="BAABHX010000001">
    <property type="protein sequence ID" value="GAA5087204.1"/>
    <property type="molecule type" value="Genomic_DNA"/>
</dbReference>
<dbReference type="RefSeq" id="WP_345200695.1">
    <property type="nucleotide sequence ID" value="NZ_BAABHX010000001.1"/>
</dbReference>
<protein>
    <recommendedName>
        <fullName evidence="3">Transposase</fullName>
    </recommendedName>
</protein>
<dbReference type="Proteomes" id="UP001500353">
    <property type="component" value="Unassembled WGS sequence"/>
</dbReference>
<proteinExistence type="predicted"/>
<gene>
    <name evidence="1" type="ORF">GCM10023210_09960</name>
</gene>
<reference evidence="2" key="1">
    <citation type="journal article" date="2019" name="Int. J. Syst. Evol. Microbiol.">
        <title>The Global Catalogue of Microorganisms (GCM) 10K type strain sequencing project: providing services to taxonomists for standard genome sequencing and annotation.</title>
        <authorList>
            <consortium name="The Broad Institute Genomics Platform"/>
            <consortium name="The Broad Institute Genome Sequencing Center for Infectious Disease"/>
            <person name="Wu L."/>
            <person name="Ma J."/>
        </authorList>
    </citation>
    <scope>NUCLEOTIDE SEQUENCE [LARGE SCALE GENOMIC DNA]</scope>
    <source>
        <strain evidence="2">JCM 18019</strain>
    </source>
</reference>
<sequence length="141" mass="17033">MTNFKEIHIGKLIKTRVEECEIEITRICNFFGCTEPEILDMYEANDLKAGDLLKWSKLLEYDFFRIYSQHLIFFSPQSNLNYNIPVKAKSELPRFRKNIYTKEIIYFILEKINKGDKTKEQVIKEYRIPKTTLYKWISKYQ</sequence>
<comment type="caution">
    <text evidence="1">The sequence shown here is derived from an EMBL/GenBank/DDBJ whole genome shotgun (WGS) entry which is preliminary data.</text>
</comment>
<name>A0ABP9M1U1_9FLAO</name>
<dbReference type="InterPro" id="IPR009057">
    <property type="entry name" value="Homeodomain-like_sf"/>
</dbReference>
<evidence type="ECO:0000313" key="1">
    <source>
        <dbReference type="EMBL" id="GAA5087204.1"/>
    </source>
</evidence>
<evidence type="ECO:0000313" key="2">
    <source>
        <dbReference type="Proteomes" id="UP001500353"/>
    </source>
</evidence>